<reference evidence="5 6" key="1">
    <citation type="submission" date="2021-03" db="EMBL/GenBank/DDBJ databases">
        <title>Genomic Encyclopedia of Type Strains, Phase IV (KMG-IV): sequencing the most valuable type-strain genomes for metagenomic binning, comparative biology and taxonomic classification.</title>
        <authorList>
            <person name="Goeker M."/>
        </authorList>
    </citation>
    <scope>NUCLEOTIDE SEQUENCE [LARGE SCALE GENOMIC DNA]</scope>
    <source>
        <strain evidence="5 6">DSM 26048</strain>
    </source>
</reference>
<sequence length="334" mass="38627">MNMVSDSLYSAGAKPFYYEPMLENPMALDRLDIRFRWGRYGIRVLHCHFRSFPPGFSVDYHHHSEYELHYIPRGKGKVILEGQAFSLQEGMLYVTGPGVTHYQEADAFEAMDELCLHVDIVPLEPEYQADEGAKQDGHAEWGQSTEIAEAEAFVEELAALQAVPAMDVQDAMECFLTAYLAWRDSRLGQFEIIKQSILQILLRTIAAYSTSKPNLDLPSRDMKSYRYQLAVHFIQDNYRRPITLESVSERVKISPRQLQRIFKEQAGTTFSEHLERVRLIHVSDELRQSDRKLEHIAESNGFASSNYLHYVFKKTYGMTPMQFRTRARLKAETK</sequence>
<evidence type="ECO:0000313" key="6">
    <source>
        <dbReference type="Proteomes" id="UP001519287"/>
    </source>
</evidence>
<dbReference type="SUPFAM" id="SSF46689">
    <property type="entry name" value="Homeodomain-like"/>
    <property type="match status" value="2"/>
</dbReference>
<dbReference type="Proteomes" id="UP001519287">
    <property type="component" value="Unassembled WGS sequence"/>
</dbReference>
<dbReference type="Gene3D" id="2.60.120.10">
    <property type="entry name" value="Jelly Rolls"/>
    <property type="match status" value="1"/>
</dbReference>
<keyword evidence="1" id="KW-0805">Transcription regulation</keyword>
<evidence type="ECO:0000256" key="3">
    <source>
        <dbReference type="ARBA" id="ARBA00023163"/>
    </source>
</evidence>
<dbReference type="Pfam" id="PF02311">
    <property type="entry name" value="AraC_binding"/>
    <property type="match status" value="1"/>
</dbReference>
<dbReference type="EMBL" id="JAGGLB010000040">
    <property type="protein sequence ID" value="MBP1995875.1"/>
    <property type="molecule type" value="Genomic_DNA"/>
</dbReference>
<dbReference type="SMART" id="SM00342">
    <property type="entry name" value="HTH_ARAC"/>
    <property type="match status" value="1"/>
</dbReference>
<dbReference type="PANTHER" id="PTHR43280:SF2">
    <property type="entry name" value="HTH-TYPE TRANSCRIPTIONAL REGULATOR EXSA"/>
    <property type="match status" value="1"/>
</dbReference>
<comment type="caution">
    <text evidence="5">The sequence shown here is derived from an EMBL/GenBank/DDBJ whole genome shotgun (WGS) entry which is preliminary data.</text>
</comment>
<name>A0ABS4J9E2_9BACL</name>
<dbReference type="Pfam" id="PF12833">
    <property type="entry name" value="HTH_18"/>
    <property type="match status" value="1"/>
</dbReference>
<dbReference type="InterPro" id="IPR009057">
    <property type="entry name" value="Homeodomain-like_sf"/>
</dbReference>
<dbReference type="InterPro" id="IPR014710">
    <property type="entry name" value="RmlC-like_jellyroll"/>
</dbReference>
<feature type="domain" description="HTH araC/xylS-type" evidence="4">
    <location>
        <begin position="228"/>
        <end position="326"/>
    </location>
</feature>
<evidence type="ECO:0000259" key="4">
    <source>
        <dbReference type="PROSITE" id="PS01124"/>
    </source>
</evidence>
<organism evidence="5 6">
    <name type="scientific">Paenibacillus eucommiae</name>
    <dbReference type="NCBI Taxonomy" id="1355755"/>
    <lineage>
        <taxon>Bacteria</taxon>
        <taxon>Bacillati</taxon>
        <taxon>Bacillota</taxon>
        <taxon>Bacilli</taxon>
        <taxon>Bacillales</taxon>
        <taxon>Paenibacillaceae</taxon>
        <taxon>Paenibacillus</taxon>
    </lineage>
</organism>
<keyword evidence="2" id="KW-0238">DNA-binding</keyword>
<dbReference type="SUPFAM" id="SSF51215">
    <property type="entry name" value="Regulatory protein AraC"/>
    <property type="match status" value="1"/>
</dbReference>
<proteinExistence type="predicted"/>
<dbReference type="InterPro" id="IPR018060">
    <property type="entry name" value="HTH_AraC"/>
</dbReference>
<protein>
    <submittedName>
        <fullName evidence="5">AraC-like DNA-binding protein/mannose-6-phosphate isomerase-like protein (Cupin superfamily)</fullName>
    </submittedName>
</protein>
<evidence type="ECO:0000313" key="5">
    <source>
        <dbReference type="EMBL" id="MBP1995875.1"/>
    </source>
</evidence>
<dbReference type="PANTHER" id="PTHR43280">
    <property type="entry name" value="ARAC-FAMILY TRANSCRIPTIONAL REGULATOR"/>
    <property type="match status" value="1"/>
</dbReference>
<gene>
    <name evidence="5" type="ORF">J2Z66_007517</name>
</gene>
<dbReference type="Gene3D" id="1.10.10.60">
    <property type="entry name" value="Homeodomain-like"/>
    <property type="match status" value="2"/>
</dbReference>
<keyword evidence="3" id="KW-0804">Transcription</keyword>
<dbReference type="InterPro" id="IPR037923">
    <property type="entry name" value="HTH-like"/>
</dbReference>
<keyword evidence="6" id="KW-1185">Reference proteome</keyword>
<evidence type="ECO:0000256" key="2">
    <source>
        <dbReference type="ARBA" id="ARBA00023125"/>
    </source>
</evidence>
<dbReference type="InterPro" id="IPR003313">
    <property type="entry name" value="AraC-bd"/>
</dbReference>
<accession>A0ABS4J9E2</accession>
<evidence type="ECO:0000256" key="1">
    <source>
        <dbReference type="ARBA" id="ARBA00023015"/>
    </source>
</evidence>
<dbReference type="PROSITE" id="PS01124">
    <property type="entry name" value="HTH_ARAC_FAMILY_2"/>
    <property type="match status" value="1"/>
</dbReference>
<dbReference type="RefSeq" id="WP_245376110.1">
    <property type="nucleotide sequence ID" value="NZ_JAGGLB010000040.1"/>
</dbReference>